<organism evidence="2">
    <name type="scientific">Blastocystis hominis</name>
    <dbReference type="NCBI Taxonomy" id="12968"/>
    <lineage>
        <taxon>Eukaryota</taxon>
        <taxon>Sar</taxon>
        <taxon>Stramenopiles</taxon>
        <taxon>Bigyra</taxon>
        <taxon>Opalozoa</taxon>
        <taxon>Opalinata</taxon>
        <taxon>Blastocystidae</taxon>
        <taxon>Blastocystis</taxon>
    </lineage>
</organism>
<dbReference type="AlphaFoldDB" id="D8LXQ5"/>
<keyword evidence="1" id="KW-1133">Transmembrane helix</keyword>
<accession>D8LXQ5</accession>
<dbReference type="RefSeq" id="XP_012894408.1">
    <property type="nucleotide sequence ID" value="XM_013038954.1"/>
</dbReference>
<dbReference type="Pfam" id="PF05345">
    <property type="entry name" value="He_PIG"/>
    <property type="match status" value="1"/>
</dbReference>
<protein>
    <submittedName>
        <fullName evidence="2">Uncharacterized protein</fullName>
    </submittedName>
</protein>
<dbReference type="Proteomes" id="UP000008312">
    <property type="component" value="Unassembled WGS sequence"/>
</dbReference>
<dbReference type="InterPro" id="IPR013783">
    <property type="entry name" value="Ig-like_fold"/>
</dbReference>
<evidence type="ECO:0000256" key="1">
    <source>
        <dbReference type="SAM" id="Phobius"/>
    </source>
</evidence>
<dbReference type="GeneID" id="24918003"/>
<dbReference type="OrthoDB" id="200650at2759"/>
<proteinExistence type="predicted"/>
<evidence type="ECO:0000313" key="3">
    <source>
        <dbReference type="Proteomes" id="UP000008312"/>
    </source>
</evidence>
<dbReference type="Gene3D" id="2.60.120.260">
    <property type="entry name" value="Galactose-binding domain-like"/>
    <property type="match status" value="1"/>
</dbReference>
<evidence type="ECO:0000313" key="2">
    <source>
        <dbReference type="EMBL" id="CBK20360.2"/>
    </source>
</evidence>
<keyword evidence="1" id="KW-0472">Membrane</keyword>
<reference evidence="2" key="1">
    <citation type="submission" date="2010-02" db="EMBL/GenBank/DDBJ databases">
        <title>Sequencing and annotation of the Blastocystis hominis genome.</title>
        <authorList>
            <person name="Wincker P."/>
        </authorList>
    </citation>
    <scope>NUCLEOTIDE SEQUENCE</scope>
    <source>
        <strain evidence="2">Singapore isolate B</strain>
    </source>
</reference>
<keyword evidence="3" id="KW-1185">Reference proteome</keyword>
<name>D8LXQ5_BLAHO</name>
<feature type="transmembrane region" description="Helical" evidence="1">
    <location>
        <begin position="624"/>
        <end position="646"/>
    </location>
</feature>
<dbReference type="Gene3D" id="2.60.40.10">
    <property type="entry name" value="Immunoglobulins"/>
    <property type="match status" value="1"/>
</dbReference>
<dbReference type="EMBL" id="FN668639">
    <property type="protein sequence ID" value="CBK20360.2"/>
    <property type="molecule type" value="Genomic_DNA"/>
</dbReference>
<dbReference type="InParanoid" id="D8LXQ5"/>
<sequence>MPTTAYSISATKLTGGTSTAVFSFSIQICTEGRSLVTLVARADYYPEQASYKVYQGIGTSGTVVRSVNQLSVASGLNYGDFCLNDNIYTLQLLDSSLNGWSNPAGYYLTVDLGEMIIEMGQVPGDVASVSTMFSTYLPFQINYSKWKIHYDYVENWMTLDFDDSAWAKKKASEIGTNIGATTYIRKEVNIPDINNYQVLNIRVKYVGGVVAYFNGRKVARFNLEENFGSDSKSNIVHNQDEFSKFHVIMTTVGGVTGKNIMAFEIHRPTGQSSSSPVVFDATGVFGVNDCSILVDTYSKIDGSTVYFCDIKELLNLNPTTYGYQPNIQGTYLEWTVENMEGTKFNSFGMQTAYDRYSYGFSLYVRRETSEEYTSALALLNQNFKGLERSSWAVPLGIAGFNQLKFLVDDPATYAVYVSSYMLLYCKPSGTGVCPGIGDYPPVGEGEISPSSCEEGYRGYSYRTCSNGQLGDINNQYCTQKLPDKLTYDSTIYNTILGTKVYIAKPTFVNIIEEFYMAENTYLPMGLTLNTNTGEISGVPTEQNALRTFTIYGKNQVGITFATINISVKKGTCKAEGIFPTTEVGNIYVYNCALGGSYVGSQKRACILGEHDGEWQGITGVCMPIAFIVVIVIVAIIIVAVAVFIIVRVNGRAKAVGGVKGKGAKAAGTQKKTLSKTESTKKVVKV</sequence>
<gene>
    <name evidence="2" type="ORF">GSBLH_T00000708001</name>
</gene>
<keyword evidence="1" id="KW-0812">Transmembrane</keyword>